<evidence type="ECO:0000313" key="2">
    <source>
        <dbReference type="Proteomes" id="UP000234460"/>
    </source>
</evidence>
<evidence type="ECO:0000313" key="1">
    <source>
        <dbReference type="EMBL" id="SOR61701.1"/>
    </source>
</evidence>
<dbReference type="Proteomes" id="UP000234460">
    <property type="component" value="Chromosome LMANV2"/>
</dbReference>
<reference evidence="1 2" key="1">
    <citation type="submission" date="2017-11" db="EMBL/GenBank/DDBJ databases">
        <authorList>
            <person name="Lechat P."/>
        </authorList>
    </citation>
    <scope>NUCLEOTIDE SEQUENCE [LARGE SCALE GENOMIC DNA]</scope>
    <source>
        <strain evidence="1">L495</strain>
    </source>
</reference>
<accession>A0AAQ1SNS7</accession>
<name>A0AAQ1SNS7_LEPIR</name>
<sequence length="80" mass="9129">MKLLLYKWIEINSSLGVLPSSMLGTIFLPSKDTEQLFVRDLKVLIGAHDKSNYAFFCKFLFSFGVGPKSNSEYFRSSQKL</sequence>
<proteinExistence type="predicted"/>
<comment type="caution">
    <text evidence="1">The sequence shown here is derived from an EMBL/GenBank/DDBJ whole genome shotgun (WGS) entry which is preliminary data.</text>
</comment>
<protein>
    <submittedName>
        <fullName evidence="1">Uncharacterized protein</fullName>
    </submittedName>
</protein>
<dbReference type="AlphaFoldDB" id="A0AAQ1SNS7"/>
<dbReference type="EMBL" id="OEJX01000027">
    <property type="protein sequence ID" value="SOR61701.1"/>
    <property type="molecule type" value="Genomic_DNA"/>
</dbReference>
<gene>
    <name evidence="1" type="ORF">LMANV2_330053</name>
</gene>
<organism evidence="1 2">
    <name type="scientific">Leptospira interrogans serovar Manilae</name>
    <dbReference type="NCBI Taxonomy" id="214675"/>
    <lineage>
        <taxon>Bacteria</taxon>
        <taxon>Pseudomonadati</taxon>
        <taxon>Spirochaetota</taxon>
        <taxon>Spirochaetia</taxon>
        <taxon>Leptospirales</taxon>
        <taxon>Leptospiraceae</taxon>
        <taxon>Leptospira</taxon>
    </lineage>
</organism>